<sequence length="101" mass="12434">MEVTNILERKRNNILFFFFLSSISIFFIVFLFSFKYESHKIAKQERILQNKIEERKKIIQLLEVEISHLSRPYRIKKICELELNLEKINKDKIHFYKIKLK</sequence>
<dbReference type="AlphaFoldDB" id="A0AAE5AHG3"/>
<keyword evidence="3" id="KW-1185">Reference proteome</keyword>
<name>A0AAE5AHG3_9RICK</name>
<keyword evidence="1" id="KW-0472">Membrane</keyword>
<reference evidence="2" key="1">
    <citation type="submission" date="2023-02" db="EMBL/GenBank/DDBJ databases">
        <title>Host association and intracellularity evolved multiple times independently in the Rickettsiales.</title>
        <authorList>
            <person name="Castelli M."/>
            <person name="Nardi T."/>
            <person name="Gammuto L."/>
            <person name="Bellinzona G."/>
            <person name="Sabaneyeva E."/>
            <person name="Potekhin A."/>
            <person name="Serra V."/>
            <person name="Petroni G."/>
            <person name="Sassera D."/>
        </authorList>
    </citation>
    <scope>NUCLEOTIDE SEQUENCE</scope>
    <source>
        <strain evidence="2">USBL-36I1</strain>
    </source>
</reference>
<keyword evidence="1" id="KW-0812">Transmembrane</keyword>
<protein>
    <submittedName>
        <fullName evidence="2">Putive FtsL-like cell division protein</fullName>
    </submittedName>
</protein>
<feature type="transmembrane region" description="Helical" evidence="1">
    <location>
        <begin position="14"/>
        <end position="34"/>
    </location>
</feature>
<dbReference type="RefSeq" id="WP_322498503.1">
    <property type="nucleotide sequence ID" value="NZ_JARGYU010000001.1"/>
</dbReference>
<keyword evidence="1" id="KW-1133">Transmembrane helix</keyword>
<gene>
    <name evidence="2" type="ORF">Lyticum_00234</name>
</gene>
<dbReference type="EMBL" id="JARGYU010000001">
    <property type="protein sequence ID" value="MDZ5761073.1"/>
    <property type="molecule type" value="Genomic_DNA"/>
</dbReference>
<evidence type="ECO:0000256" key="1">
    <source>
        <dbReference type="SAM" id="Phobius"/>
    </source>
</evidence>
<evidence type="ECO:0000313" key="3">
    <source>
        <dbReference type="Proteomes" id="UP001289135"/>
    </source>
</evidence>
<dbReference type="Proteomes" id="UP001289135">
    <property type="component" value="Unassembled WGS sequence"/>
</dbReference>
<keyword evidence="2" id="KW-0132">Cell division</keyword>
<dbReference type="GO" id="GO:0051301">
    <property type="term" value="P:cell division"/>
    <property type="evidence" value="ECO:0007669"/>
    <property type="project" value="UniProtKB-KW"/>
</dbReference>
<comment type="caution">
    <text evidence="2">The sequence shown here is derived from an EMBL/GenBank/DDBJ whole genome shotgun (WGS) entry which is preliminary data.</text>
</comment>
<accession>A0AAE5AHG3</accession>
<keyword evidence="2" id="KW-0131">Cell cycle</keyword>
<evidence type="ECO:0000313" key="2">
    <source>
        <dbReference type="EMBL" id="MDZ5761073.1"/>
    </source>
</evidence>
<proteinExistence type="predicted"/>
<organism evidence="2 3">
    <name type="scientific">Lyticum sinuosum</name>
    <dbReference type="NCBI Taxonomy" id="1332059"/>
    <lineage>
        <taxon>Bacteria</taxon>
        <taxon>Pseudomonadati</taxon>
        <taxon>Pseudomonadota</taxon>
        <taxon>Alphaproteobacteria</taxon>
        <taxon>Rickettsiales</taxon>
        <taxon>Lyticum</taxon>
    </lineage>
</organism>